<keyword evidence="5" id="KW-0521">NADP</keyword>
<dbReference type="SUPFAM" id="SSF51905">
    <property type="entry name" value="FAD/NAD(P)-binding domain"/>
    <property type="match status" value="1"/>
</dbReference>
<evidence type="ECO:0000256" key="8">
    <source>
        <dbReference type="ARBA" id="ARBA00047818"/>
    </source>
</evidence>
<dbReference type="HAMAP" id="MF_01971">
    <property type="entry name" value="Kynurenine_monooxygenase"/>
    <property type="match status" value="1"/>
</dbReference>
<dbReference type="InterPro" id="IPR002938">
    <property type="entry name" value="FAD-bd"/>
</dbReference>
<dbReference type="Proteomes" id="UP001162164">
    <property type="component" value="Unassembled WGS sequence"/>
</dbReference>
<organism evidence="10 11">
    <name type="scientific">Molorchus minor</name>
    <dbReference type="NCBI Taxonomy" id="1323400"/>
    <lineage>
        <taxon>Eukaryota</taxon>
        <taxon>Metazoa</taxon>
        <taxon>Ecdysozoa</taxon>
        <taxon>Arthropoda</taxon>
        <taxon>Hexapoda</taxon>
        <taxon>Insecta</taxon>
        <taxon>Pterygota</taxon>
        <taxon>Neoptera</taxon>
        <taxon>Endopterygota</taxon>
        <taxon>Coleoptera</taxon>
        <taxon>Polyphaga</taxon>
        <taxon>Cucujiformia</taxon>
        <taxon>Chrysomeloidea</taxon>
        <taxon>Cerambycidae</taxon>
        <taxon>Lamiinae</taxon>
        <taxon>Monochamini</taxon>
        <taxon>Molorchus</taxon>
    </lineage>
</organism>
<evidence type="ECO:0000256" key="2">
    <source>
        <dbReference type="ARBA" id="ARBA00022630"/>
    </source>
</evidence>
<dbReference type="PANTHER" id="PTHR46028:SF2">
    <property type="entry name" value="KYNURENINE 3-MONOOXYGENASE"/>
    <property type="match status" value="1"/>
</dbReference>
<evidence type="ECO:0000256" key="3">
    <source>
        <dbReference type="ARBA" id="ARBA00022642"/>
    </source>
</evidence>
<gene>
    <name evidence="10" type="ORF">NQ317_004120</name>
</gene>
<evidence type="ECO:0000313" key="11">
    <source>
        <dbReference type="Proteomes" id="UP001162164"/>
    </source>
</evidence>
<feature type="domain" description="FAD-binding" evidence="9">
    <location>
        <begin position="7"/>
        <end position="397"/>
    </location>
</feature>
<evidence type="ECO:0000313" key="10">
    <source>
        <dbReference type="EMBL" id="KAJ8971566.1"/>
    </source>
</evidence>
<accession>A0ABQ9J236</accession>
<comment type="caution">
    <text evidence="10">The sequence shown here is derived from an EMBL/GenBank/DDBJ whole genome shotgun (WGS) entry which is preliminary data.</text>
</comment>
<evidence type="ECO:0000256" key="1">
    <source>
        <dbReference type="ARBA" id="ARBA00001974"/>
    </source>
</evidence>
<keyword evidence="4" id="KW-0274">FAD</keyword>
<keyword evidence="11" id="KW-1185">Reference proteome</keyword>
<reference evidence="10" key="1">
    <citation type="journal article" date="2023" name="Insect Mol. Biol.">
        <title>Genome sequencing provides insights into the evolution of gene families encoding plant cell wall-degrading enzymes in longhorned beetles.</title>
        <authorList>
            <person name="Shin N.R."/>
            <person name="Okamura Y."/>
            <person name="Kirsch R."/>
            <person name="Pauchet Y."/>
        </authorList>
    </citation>
    <scope>NUCLEOTIDE SEQUENCE</scope>
    <source>
        <strain evidence="10">MMC_N1</strain>
    </source>
</reference>
<name>A0ABQ9J236_9CUCU</name>
<keyword evidence="6" id="KW-0560">Oxidoreductase</keyword>
<comment type="cofactor">
    <cofactor evidence="1">
        <name>FAD</name>
        <dbReference type="ChEBI" id="CHEBI:57692"/>
    </cofactor>
</comment>
<feature type="non-terminal residue" evidence="10">
    <location>
        <position position="468"/>
    </location>
</feature>
<dbReference type="PANTHER" id="PTHR46028">
    <property type="entry name" value="KYNURENINE 3-MONOOXYGENASE"/>
    <property type="match status" value="1"/>
</dbReference>
<protein>
    <recommendedName>
        <fullName evidence="9">FAD-binding domain-containing protein</fullName>
    </recommendedName>
</protein>
<evidence type="ECO:0000259" key="9">
    <source>
        <dbReference type="Pfam" id="PF01494"/>
    </source>
</evidence>
<sequence length="468" mass="53726">MSDPQRKAIIIGGGLVGSLCACFMARRGYKVVVFEKREDIRKFPEKRGRSINLSLSDRGRAALRLVGLEEVVLKASIAMRGRLLHGVDGTTKSVLYDPVKNQVNDKYLSPYRYINLKTPIEADYPQVFIGDAILKNNAYFSRFCNNPYYFNLQCIYSVGRNFLNQILLAAAETYPNVSLYFNHKLIRSNINEGNVTVLNTETYETFEDTADLIIGADGAFSALRRSLQQCHLFNYSQNYIEHGYLELSIPAKRNDQMVPNHLHIWPRGQFMMIALPNKDGSWTVTLFMPFQRFEELNCDEKVVQFFGVTFPDAVPLIGEQELTEQFFKRKPSALISIKATLHHFGSKFLIIGDAAHAMVPFYGQGMNAGFEDCIILNELLDKTEDIEEAIKEYSKVRIEDAHAICDLAMYNYIEMRDLVTKPTFYLRKRLDNLLSGLFPDTWVPLYNSVCFSRMKYTKCIENRKWQDA</sequence>
<dbReference type="EMBL" id="JAPWTJ010001461">
    <property type="protein sequence ID" value="KAJ8971566.1"/>
    <property type="molecule type" value="Genomic_DNA"/>
</dbReference>
<dbReference type="PRINTS" id="PR00420">
    <property type="entry name" value="RNGMNOXGNASE"/>
</dbReference>
<keyword evidence="7" id="KW-0503">Monooxygenase</keyword>
<dbReference type="Gene3D" id="3.50.50.60">
    <property type="entry name" value="FAD/NAD(P)-binding domain"/>
    <property type="match status" value="2"/>
</dbReference>
<keyword evidence="3" id="KW-0662">Pyridine nucleotide biosynthesis</keyword>
<evidence type="ECO:0000256" key="6">
    <source>
        <dbReference type="ARBA" id="ARBA00023002"/>
    </source>
</evidence>
<keyword evidence="2" id="KW-0285">Flavoprotein</keyword>
<dbReference type="PROSITE" id="PS51257">
    <property type="entry name" value="PROKAR_LIPOPROTEIN"/>
    <property type="match status" value="1"/>
</dbReference>
<dbReference type="InterPro" id="IPR036188">
    <property type="entry name" value="FAD/NAD-bd_sf"/>
</dbReference>
<dbReference type="Pfam" id="PF01494">
    <property type="entry name" value="FAD_binding_3"/>
    <property type="match status" value="1"/>
</dbReference>
<evidence type="ECO:0000256" key="4">
    <source>
        <dbReference type="ARBA" id="ARBA00022827"/>
    </source>
</evidence>
<comment type="catalytic activity">
    <reaction evidence="8">
        <text>L-kynurenine + NADPH + O2 + H(+) = 3-hydroxy-L-kynurenine + NADP(+) + H2O</text>
        <dbReference type="Rhea" id="RHEA:20545"/>
        <dbReference type="ChEBI" id="CHEBI:15377"/>
        <dbReference type="ChEBI" id="CHEBI:15378"/>
        <dbReference type="ChEBI" id="CHEBI:15379"/>
        <dbReference type="ChEBI" id="CHEBI:57783"/>
        <dbReference type="ChEBI" id="CHEBI:57959"/>
        <dbReference type="ChEBI" id="CHEBI:58125"/>
        <dbReference type="ChEBI" id="CHEBI:58349"/>
        <dbReference type="EC" id="1.14.13.9"/>
    </reaction>
</comment>
<evidence type="ECO:0000256" key="7">
    <source>
        <dbReference type="ARBA" id="ARBA00023033"/>
    </source>
</evidence>
<dbReference type="InterPro" id="IPR027545">
    <property type="entry name" value="Kynurenine_monooxygenase"/>
</dbReference>
<proteinExistence type="inferred from homology"/>
<evidence type="ECO:0000256" key="5">
    <source>
        <dbReference type="ARBA" id="ARBA00022857"/>
    </source>
</evidence>